<reference evidence="1 2" key="1">
    <citation type="submission" date="2021-01" db="EMBL/GenBank/DDBJ databases">
        <title>Whole genome shotgun sequence of Actinoplanes lobatus NBRC 12513.</title>
        <authorList>
            <person name="Komaki H."/>
            <person name="Tamura T."/>
        </authorList>
    </citation>
    <scope>NUCLEOTIDE SEQUENCE [LARGE SCALE GENOMIC DNA]</scope>
    <source>
        <strain evidence="1 2">NBRC 12513</strain>
    </source>
</reference>
<evidence type="ECO:0000313" key="1">
    <source>
        <dbReference type="EMBL" id="GIE45579.1"/>
    </source>
</evidence>
<proteinExistence type="predicted"/>
<name>A0ABQ4AX82_9ACTN</name>
<dbReference type="RefSeq" id="WP_188124244.1">
    <property type="nucleotide sequence ID" value="NZ_BOMP01000167.1"/>
</dbReference>
<keyword evidence="2" id="KW-1185">Reference proteome</keyword>
<dbReference type="EMBL" id="BOMP01000167">
    <property type="protein sequence ID" value="GIE45579.1"/>
    <property type="molecule type" value="Genomic_DNA"/>
</dbReference>
<gene>
    <name evidence="1" type="ORF">Alo02nite_84770</name>
</gene>
<sequence>MPVTVHDVVRALPDIAVLRERCRALAMLDAVMSPEWEYRYYSFDSRWAPGEQMASMRNGSGDTWSIVFSSAGAFIRGFDHESPMSPANNNGELWPGLVDRTPDVFSGCVAEPAFSFNGRLQATVCLWRQRSDDRWHAGDLAFPVDEDPDGATRLFQVLVEGIPVAYQRFAEDYYETAVDLDAVSRFFALHPLTDDLVRRLNPDLVVADLAEDLAEIGYPSRPV</sequence>
<protein>
    <submittedName>
        <fullName evidence="1">Uncharacterized protein</fullName>
    </submittedName>
</protein>
<comment type="caution">
    <text evidence="1">The sequence shown here is derived from an EMBL/GenBank/DDBJ whole genome shotgun (WGS) entry which is preliminary data.</text>
</comment>
<dbReference type="Proteomes" id="UP000631312">
    <property type="component" value="Unassembled WGS sequence"/>
</dbReference>
<evidence type="ECO:0000313" key="2">
    <source>
        <dbReference type="Proteomes" id="UP000631312"/>
    </source>
</evidence>
<organism evidence="1 2">
    <name type="scientific">Actinoplanes lobatus</name>
    <dbReference type="NCBI Taxonomy" id="113568"/>
    <lineage>
        <taxon>Bacteria</taxon>
        <taxon>Bacillati</taxon>
        <taxon>Actinomycetota</taxon>
        <taxon>Actinomycetes</taxon>
        <taxon>Micromonosporales</taxon>
        <taxon>Micromonosporaceae</taxon>
        <taxon>Actinoplanes</taxon>
    </lineage>
</organism>
<accession>A0ABQ4AX82</accession>